<dbReference type="InterPro" id="IPR050987">
    <property type="entry name" value="AtrR-like"/>
</dbReference>
<keyword evidence="3" id="KW-0238">DNA-binding</keyword>
<proteinExistence type="predicted"/>
<dbReference type="PANTHER" id="PTHR46910:SF37">
    <property type="entry name" value="ZN(II)2CYS6 TRANSCRIPTION FACTOR (EUROFUNG)"/>
    <property type="match status" value="1"/>
</dbReference>
<accession>A0A0D2ANC5</accession>
<evidence type="ECO:0000313" key="8">
    <source>
        <dbReference type="Proteomes" id="UP000053259"/>
    </source>
</evidence>
<dbReference type="STRING" id="253628.A0A0D2ANC5"/>
<dbReference type="PANTHER" id="PTHR46910">
    <property type="entry name" value="TRANSCRIPTION FACTOR PDR1"/>
    <property type="match status" value="1"/>
</dbReference>
<protein>
    <recommendedName>
        <fullName evidence="9">Transcription factor domain-containing protein</fullName>
    </recommendedName>
</protein>
<dbReference type="HOGENOM" id="CLU_967106_0_0_1"/>
<reference evidence="7 8" key="1">
    <citation type="submission" date="2015-01" db="EMBL/GenBank/DDBJ databases">
        <title>The Genome Sequence of Ochroconis gallopava CBS43764.</title>
        <authorList>
            <consortium name="The Broad Institute Genomics Platform"/>
            <person name="Cuomo C."/>
            <person name="de Hoog S."/>
            <person name="Gorbushina A."/>
            <person name="Stielow B."/>
            <person name="Teixiera M."/>
            <person name="Abouelleil A."/>
            <person name="Chapman S.B."/>
            <person name="Priest M."/>
            <person name="Young S.K."/>
            <person name="Wortman J."/>
            <person name="Nusbaum C."/>
            <person name="Birren B."/>
        </authorList>
    </citation>
    <scope>NUCLEOTIDE SEQUENCE [LARGE SCALE GENOMIC DNA]</scope>
    <source>
        <strain evidence="7 8">CBS 43764</strain>
    </source>
</reference>
<keyword evidence="4" id="KW-0804">Transcription</keyword>
<dbReference type="GO" id="GO:0003677">
    <property type="term" value="F:DNA binding"/>
    <property type="evidence" value="ECO:0007669"/>
    <property type="project" value="UniProtKB-KW"/>
</dbReference>
<evidence type="ECO:0008006" key="9">
    <source>
        <dbReference type="Google" id="ProtNLM"/>
    </source>
</evidence>
<dbReference type="GeneID" id="27309129"/>
<organism evidence="7 8">
    <name type="scientific">Verruconis gallopava</name>
    <dbReference type="NCBI Taxonomy" id="253628"/>
    <lineage>
        <taxon>Eukaryota</taxon>
        <taxon>Fungi</taxon>
        <taxon>Dikarya</taxon>
        <taxon>Ascomycota</taxon>
        <taxon>Pezizomycotina</taxon>
        <taxon>Dothideomycetes</taxon>
        <taxon>Pleosporomycetidae</taxon>
        <taxon>Venturiales</taxon>
        <taxon>Sympoventuriaceae</taxon>
        <taxon>Verruconis</taxon>
    </lineage>
</organism>
<name>A0A0D2ANC5_9PEZI</name>
<keyword evidence="8" id="KW-1185">Reference proteome</keyword>
<evidence type="ECO:0000256" key="2">
    <source>
        <dbReference type="ARBA" id="ARBA00023015"/>
    </source>
</evidence>
<dbReference type="CDD" id="cd12148">
    <property type="entry name" value="fungal_TF_MHR"/>
    <property type="match status" value="1"/>
</dbReference>
<dbReference type="Proteomes" id="UP000053259">
    <property type="component" value="Unassembled WGS sequence"/>
</dbReference>
<dbReference type="OrthoDB" id="3266505at2759"/>
<evidence type="ECO:0000256" key="3">
    <source>
        <dbReference type="ARBA" id="ARBA00023125"/>
    </source>
</evidence>
<feature type="region of interest" description="Disordered" evidence="6">
    <location>
        <begin position="1"/>
        <end position="39"/>
    </location>
</feature>
<dbReference type="RefSeq" id="XP_016218097.1">
    <property type="nucleotide sequence ID" value="XM_016354002.1"/>
</dbReference>
<dbReference type="AlphaFoldDB" id="A0A0D2ANC5"/>
<dbReference type="EMBL" id="KN847531">
    <property type="protein sequence ID" value="KIW08228.1"/>
    <property type="molecule type" value="Genomic_DNA"/>
</dbReference>
<keyword evidence="2" id="KW-0805">Transcription regulation</keyword>
<dbReference type="GO" id="GO:0005634">
    <property type="term" value="C:nucleus"/>
    <property type="evidence" value="ECO:0007669"/>
    <property type="project" value="UniProtKB-SubCell"/>
</dbReference>
<dbReference type="GO" id="GO:0003700">
    <property type="term" value="F:DNA-binding transcription factor activity"/>
    <property type="evidence" value="ECO:0007669"/>
    <property type="project" value="InterPro"/>
</dbReference>
<sequence>MRGPAKRPAKTCAETVSSQRRKTGLDSEPTSHQEFETPSACKSTVKLRATAESQPERSSCSGEEVTFDLSERMRYWGFPEFLLPGKFGCYLKGIQKAASSKALEMATPLLPFPIVSVLVPRCFEDIMAGHKVLELPEFMEYLDAQYRANTTEPAGEYARWSLVNAVLGLAVRSKIAPGSEKSLGSIPDECYKNATLVLHRLIFEPASLLSIQALLVMAIYAKGVPDSQAFVMLVTIASRQFELIKLGLMTVGVTGGVSQEKNSYDLIREIIHKFSVLVDSICGARTLS</sequence>
<keyword evidence="5" id="KW-0539">Nucleus</keyword>
<comment type="subcellular location">
    <subcellularLocation>
        <location evidence="1">Nucleus</location>
    </subcellularLocation>
</comment>
<evidence type="ECO:0000256" key="1">
    <source>
        <dbReference type="ARBA" id="ARBA00004123"/>
    </source>
</evidence>
<evidence type="ECO:0000256" key="5">
    <source>
        <dbReference type="ARBA" id="ARBA00023242"/>
    </source>
</evidence>
<evidence type="ECO:0000313" key="7">
    <source>
        <dbReference type="EMBL" id="KIW08228.1"/>
    </source>
</evidence>
<evidence type="ECO:0000256" key="6">
    <source>
        <dbReference type="SAM" id="MobiDB-lite"/>
    </source>
</evidence>
<gene>
    <name evidence="7" type="ORF">PV09_01156</name>
</gene>
<feature type="compositionally biased region" description="Basic and acidic residues" evidence="6">
    <location>
        <begin position="23"/>
        <end position="35"/>
    </location>
</feature>
<dbReference type="InParanoid" id="A0A0D2ANC5"/>
<dbReference type="VEuPathDB" id="FungiDB:PV09_01156"/>
<evidence type="ECO:0000256" key="4">
    <source>
        <dbReference type="ARBA" id="ARBA00023163"/>
    </source>
</evidence>